<dbReference type="AlphaFoldDB" id="A0A3L6PR25"/>
<evidence type="ECO:0000313" key="14">
    <source>
        <dbReference type="EMBL" id="RLM61810.1"/>
    </source>
</evidence>
<dbReference type="Proteomes" id="UP000275267">
    <property type="component" value="Unassembled WGS sequence"/>
</dbReference>
<keyword evidence="8 11" id="KW-0862">Zinc</keyword>
<evidence type="ECO:0000256" key="6">
    <source>
        <dbReference type="ARBA" id="ARBA00022771"/>
    </source>
</evidence>
<evidence type="ECO:0000256" key="12">
    <source>
        <dbReference type="SAM" id="MobiDB-lite"/>
    </source>
</evidence>
<evidence type="ECO:0000256" key="4">
    <source>
        <dbReference type="ARBA" id="ARBA00022679"/>
    </source>
</evidence>
<dbReference type="GO" id="GO:0005789">
    <property type="term" value="C:endoplasmic reticulum membrane"/>
    <property type="evidence" value="ECO:0007669"/>
    <property type="project" value="UniProtKB-SubCell"/>
</dbReference>
<evidence type="ECO:0000256" key="2">
    <source>
        <dbReference type="ARBA" id="ARBA00004308"/>
    </source>
</evidence>
<feature type="region of interest" description="Disordered" evidence="12">
    <location>
        <begin position="380"/>
        <end position="526"/>
    </location>
</feature>
<dbReference type="InterPro" id="IPR018957">
    <property type="entry name" value="Znf_C3HC4_RING-type"/>
</dbReference>
<dbReference type="InterPro" id="IPR045103">
    <property type="entry name" value="RNF5/RNF185-like"/>
</dbReference>
<feature type="compositionally biased region" description="Low complexity" evidence="12">
    <location>
        <begin position="427"/>
        <end position="445"/>
    </location>
</feature>
<feature type="compositionally biased region" description="Polar residues" evidence="12">
    <location>
        <begin position="455"/>
        <end position="464"/>
    </location>
</feature>
<dbReference type="SUPFAM" id="SSF57850">
    <property type="entry name" value="RING/U-box"/>
    <property type="match status" value="1"/>
</dbReference>
<sequence>MAGEEAAEGSRSRRRMDLNLYLGLPPLPRPPGRLDAALDCPLLMPNSTGPAPDAPRAGEPEESLAPAAAYSPSNALSTPEEQPMLDPIVYAWLDSHSTDGEEDADAPELAPVEGANVTRPLVAASGLEGDDLTPWVERFVRPGRVAAAGAGAGGGMEMVSTSILRQSVRGAAAIEAGTPELRFQRVIQISQQHSIVRPGSANRSQRAASPEADRLVWAIQRTHNSLETARRQKLDGDNKVGGKGAAKKDGCRECSSSFECNICLDPAKEPVVTPCGHLFCWPCLYQWLHSHSAHSECPVCKGEVLEVNVIPIYGRGGEEGDSATLDMPPRPRANRRESLRQQLQMTDTRGIATVVRQLIENQGIVRGLPSPTGIEMTVVPGGRQRARARRQQRQDNNASSVVPATAIMLNMGNAASESSNQIPLPPSNSDNIAPAAPAAPQQSSSVEQIMLNMGNAASESSNQIPLPPSNSDNIAPAAPAAPQQSSSVEQMSNSSTTAVIMGGPGSSRRSRPSESTITRRTRRRQQ</sequence>
<feature type="domain" description="RING-type" evidence="13">
    <location>
        <begin position="260"/>
        <end position="301"/>
    </location>
</feature>
<feature type="compositionally biased region" description="Polar residues" evidence="12">
    <location>
        <begin position="413"/>
        <end position="422"/>
    </location>
</feature>
<dbReference type="Pfam" id="PF00097">
    <property type="entry name" value="zf-C3HC4"/>
    <property type="match status" value="1"/>
</dbReference>
<comment type="pathway">
    <text evidence="3 11">Protein modification; protein ubiquitination.</text>
</comment>
<dbReference type="GO" id="GO:0008270">
    <property type="term" value="F:zinc ion binding"/>
    <property type="evidence" value="ECO:0007669"/>
    <property type="project" value="UniProtKB-KW"/>
</dbReference>
<evidence type="ECO:0000256" key="8">
    <source>
        <dbReference type="ARBA" id="ARBA00022833"/>
    </source>
</evidence>
<evidence type="ECO:0000313" key="15">
    <source>
        <dbReference type="Proteomes" id="UP000275267"/>
    </source>
</evidence>
<dbReference type="CDD" id="cd16534">
    <property type="entry name" value="RING-HC_RNF5-like"/>
    <property type="match status" value="1"/>
</dbReference>
<dbReference type="GO" id="GO:0006511">
    <property type="term" value="P:ubiquitin-dependent protein catabolic process"/>
    <property type="evidence" value="ECO:0007669"/>
    <property type="project" value="UniProtKB-UniRule"/>
</dbReference>
<keyword evidence="11" id="KW-0256">Endoplasmic reticulum</keyword>
<evidence type="ECO:0000256" key="11">
    <source>
        <dbReference type="RuleBase" id="RU369090"/>
    </source>
</evidence>
<dbReference type="PANTHER" id="PTHR12313">
    <property type="entry name" value="E3 UBIQUITIN-PROTEIN LIGASE RNF5-RELATED"/>
    <property type="match status" value="1"/>
</dbReference>
<feature type="region of interest" description="Disordered" evidence="12">
    <location>
        <begin position="25"/>
        <end position="80"/>
    </location>
</feature>
<dbReference type="InterPro" id="IPR001841">
    <property type="entry name" value="Znf_RING"/>
</dbReference>
<feature type="compositionally biased region" description="Polar residues" evidence="12">
    <location>
        <begin position="71"/>
        <end position="80"/>
    </location>
</feature>
<gene>
    <name evidence="14" type="ORF">C2845_PM14G03530</name>
</gene>
<comment type="domain">
    <text evidence="11">The RING-type zinc finger domain is responsible for E3 ligase activity.</text>
</comment>
<evidence type="ECO:0000259" key="13">
    <source>
        <dbReference type="PROSITE" id="PS50089"/>
    </source>
</evidence>
<comment type="function">
    <text evidence="11">E3 ubiquitin-protein ligase.</text>
</comment>
<evidence type="ECO:0000256" key="5">
    <source>
        <dbReference type="ARBA" id="ARBA00022723"/>
    </source>
</evidence>
<dbReference type="SMART" id="SM00184">
    <property type="entry name" value="RING"/>
    <property type="match status" value="1"/>
</dbReference>
<dbReference type="EC" id="2.3.2.27" evidence="11"/>
<evidence type="ECO:0000256" key="3">
    <source>
        <dbReference type="ARBA" id="ARBA00004906"/>
    </source>
</evidence>
<organism evidence="14 15">
    <name type="scientific">Panicum miliaceum</name>
    <name type="common">Proso millet</name>
    <name type="synonym">Broomcorn millet</name>
    <dbReference type="NCBI Taxonomy" id="4540"/>
    <lineage>
        <taxon>Eukaryota</taxon>
        <taxon>Viridiplantae</taxon>
        <taxon>Streptophyta</taxon>
        <taxon>Embryophyta</taxon>
        <taxon>Tracheophyta</taxon>
        <taxon>Spermatophyta</taxon>
        <taxon>Magnoliopsida</taxon>
        <taxon>Liliopsida</taxon>
        <taxon>Poales</taxon>
        <taxon>Poaceae</taxon>
        <taxon>PACMAD clade</taxon>
        <taxon>Panicoideae</taxon>
        <taxon>Panicodae</taxon>
        <taxon>Paniceae</taxon>
        <taxon>Panicinae</taxon>
        <taxon>Panicum</taxon>
        <taxon>Panicum sect. Panicum</taxon>
    </lineage>
</organism>
<keyword evidence="6 10" id="KW-0863">Zinc-finger</keyword>
<dbReference type="InterPro" id="IPR013083">
    <property type="entry name" value="Znf_RING/FYVE/PHD"/>
</dbReference>
<dbReference type="PROSITE" id="PS00518">
    <property type="entry name" value="ZF_RING_1"/>
    <property type="match status" value="1"/>
</dbReference>
<dbReference type="InterPro" id="IPR017907">
    <property type="entry name" value="Znf_RING_CS"/>
</dbReference>
<dbReference type="GO" id="GO:0061630">
    <property type="term" value="F:ubiquitin protein ligase activity"/>
    <property type="evidence" value="ECO:0007669"/>
    <property type="project" value="UniProtKB-UniRule"/>
</dbReference>
<comment type="subcellular location">
    <subcellularLocation>
        <location evidence="2">Endomembrane system</location>
    </subcellularLocation>
    <subcellularLocation>
        <location evidence="11">Endoplasmic reticulum membrane</location>
        <topology evidence="11">Single-pass type IV membrane protein</topology>
    </subcellularLocation>
</comment>
<keyword evidence="4 11" id="KW-0808">Transferase</keyword>
<evidence type="ECO:0000256" key="10">
    <source>
        <dbReference type="PROSITE-ProRule" id="PRU00175"/>
    </source>
</evidence>
<dbReference type="GO" id="GO:0016567">
    <property type="term" value="P:protein ubiquitination"/>
    <property type="evidence" value="ECO:0007669"/>
    <property type="project" value="UniProtKB-UniPathway"/>
</dbReference>
<proteinExistence type="predicted"/>
<evidence type="ECO:0000256" key="1">
    <source>
        <dbReference type="ARBA" id="ARBA00000900"/>
    </source>
</evidence>
<comment type="catalytic activity">
    <reaction evidence="1 11">
        <text>S-ubiquitinyl-[E2 ubiquitin-conjugating enzyme]-L-cysteine + [acceptor protein]-L-lysine = [E2 ubiquitin-conjugating enzyme]-L-cysteine + N(6)-ubiquitinyl-[acceptor protein]-L-lysine.</text>
        <dbReference type="EC" id="2.3.2.27"/>
    </reaction>
</comment>
<keyword evidence="15" id="KW-1185">Reference proteome</keyword>
<feature type="compositionally biased region" description="Low complexity" evidence="12">
    <location>
        <begin position="469"/>
        <end position="495"/>
    </location>
</feature>
<name>A0A3L6PR25_PANMI</name>
<evidence type="ECO:0000256" key="7">
    <source>
        <dbReference type="ARBA" id="ARBA00022786"/>
    </source>
</evidence>
<dbReference type="UniPathway" id="UPA00143"/>
<accession>A0A3L6PR25</accession>
<keyword evidence="7 11" id="KW-0833">Ubl conjugation pathway</keyword>
<protein>
    <recommendedName>
        <fullName evidence="11">E3 ubiquitin-protein ligase RMA</fullName>
        <ecNumber evidence="11">2.3.2.27</ecNumber>
    </recommendedName>
    <alternativeName>
        <fullName evidence="11">Protein RING membrane-anchor</fullName>
    </alternativeName>
    <alternativeName>
        <fullName evidence="11">RING-type E3 ubiquitin transferase RMA</fullName>
    </alternativeName>
</protein>
<dbReference type="STRING" id="4540.A0A3L6PR25"/>
<dbReference type="EMBL" id="PQIB02000016">
    <property type="protein sequence ID" value="RLM61810.1"/>
    <property type="molecule type" value="Genomic_DNA"/>
</dbReference>
<evidence type="ECO:0000256" key="9">
    <source>
        <dbReference type="ARBA" id="ARBA00023136"/>
    </source>
</evidence>
<dbReference type="Gene3D" id="3.30.40.10">
    <property type="entry name" value="Zinc/RING finger domain, C3HC4 (zinc finger)"/>
    <property type="match status" value="1"/>
</dbReference>
<reference evidence="15" key="1">
    <citation type="journal article" date="2019" name="Nat. Commun.">
        <title>The genome of broomcorn millet.</title>
        <authorList>
            <person name="Zou C."/>
            <person name="Miki D."/>
            <person name="Li D."/>
            <person name="Tang Q."/>
            <person name="Xiao L."/>
            <person name="Rajput S."/>
            <person name="Deng P."/>
            <person name="Jia W."/>
            <person name="Huang R."/>
            <person name="Zhang M."/>
            <person name="Sun Y."/>
            <person name="Hu J."/>
            <person name="Fu X."/>
            <person name="Schnable P.S."/>
            <person name="Li F."/>
            <person name="Zhang H."/>
            <person name="Feng B."/>
            <person name="Zhu X."/>
            <person name="Liu R."/>
            <person name="Schnable J.C."/>
            <person name="Zhu J.-K."/>
            <person name="Zhang H."/>
        </authorList>
    </citation>
    <scope>NUCLEOTIDE SEQUENCE [LARGE SCALE GENOMIC DNA]</scope>
</reference>
<dbReference type="OrthoDB" id="302966at2759"/>
<keyword evidence="5 11" id="KW-0479">Metal-binding</keyword>
<keyword evidence="9" id="KW-0472">Membrane</keyword>
<comment type="caution">
    <text evidence="14">The sequence shown here is derived from an EMBL/GenBank/DDBJ whole genome shotgun (WGS) entry which is preliminary data.</text>
</comment>
<dbReference type="PROSITE" id="PS50089">
    <property type="entry name" value="ZF_RING_2"/>
    <property type="match status" value="1"/>
</dbReference>